<dbReference type="GeneID" id="95351218"/>
<evidence type="ECO:0008006" key="4">
    <source>
        <dbReference type="Google" id="ProtNLM"/>
    </source>
</evidence>
<dbReference type="SUPFAM" id="SSF140453">
    <property type="entry name" value="EsxAB dimer-like"/>
    <property type="match status" value="1"/>
</dbReference>
<keyword evidence="3" id="KW-1185">Reference proteome</keyword>
<comment type="caution">
    <text evidence="2">The sequence shown here is derived from an EMBL/GenBank/DDBJ whole genome shotgun (WGS) entry which is preliminary data.</text>
</comment>
<feature type="region of interest" description="Disordered" evidence="1">
    <location>
        <begin position="122"/>
        <end position="148"/>
    </location>
</feature>
<dbReference type="Gene3D" id="1.10.287.1060">
    <property type="entry name" value="ESAT-6-like"/>
    <property type="match status" value="1"/>
</dbReference>
<sequence length="148" mass="14903">MGDIGGWSGFKVDPAELRGCAGSAAQLAGQIPGETGRITGPSDQASGKLPGWAAAGALHDCTNAWKAVLDRLSTDMDTYSTKLVAVAQNYEDNDAATAARLNEAILGPAGAGPAAPVVPGPYKPQAALGPDPFGTRIVNSPYAAPGRS</sequence>
<evidence type="ECO:0000313" key="3">
    <source>
        <dbReference type="Proteomes" id="UP000617734"/>
    </source>
</evidence>
<organism evidence="2 3">
    <name type="scientific">Kitasatospora indigofera</name>
    <dbReference type="NCBI Taxonomy" id="67307"/>
    <lineage>
        <taxon>Bacteria</taxon>
        <taxon>Bacillati</taxon>
        <taxon>Actinomycetota</taxon>
        <taxon>Actinomycetes</taxon>
        <taxon>Kitasatosporales</taxon>
        <taxon>Streptomycetaceae</taxon>
        <taxon>Kitasatospora</taxon>
    </lineage>
</organism>
<dbReference type="EMBL" id="BNBO01000002">
    <property type="protein sequence ID" value="GHH61085.1"/>
    <property type="molecule type" value="Genomic_DNA"/>
</dbReference>
<dbReference type="RefSeq" id="WP_190209241.1">
    <property type="nucleotide sequence ID" value="NZ_BNBO01000002.1"/>
</dbReference>
<dbReference type="Proteomes" id="UP000617734">
    <property type="component" value="Unassembled WGS sequence"/>
</dbReference>
<protein>
    <recommendedName>
        <fullName evidence="4">ESX-1 secretion-associated protein</fullName>
    </recommendedName>
</protein>
<reference evidence="2" key="1">
    <citation type="journal article" date="2014" name="Int. J. Syst. Evol. Microbiol.">
        <title>Complete genome sequence of Corynebacterium casei LMG S-19264T (=DSM 44701T), isolated from a smear-ripened cheese.</title>
        <authorList>
            <consortium name="US DOE Joint Genome Institute (JGI-PGF)"/>
            <person name="Walter F."/>
            <person name="Albersmeier A."/>
            <person name="Kalinowski J."/>
            <person name="Ruckert C."/>
        </authorList>
    </citation>
    <scope>NUCLEOTIDE SEQUENCE</scope>
    <source>
        <strain evidence="2">JCM 4646</strain>
    </source>
</reference>
<reference evidence="2" key="2">
    <citation type="submission" date="2020-09" db="EMBL/GenBank/DDBJ databases">
        <authorList>
            <person name="Sun Q."/>
            <person name="Ohkuma M."/>
        </authorList>
    </citation>
    <scope>NUCLEOTIDE SEQUENCE</scope>
    <source>
        <strain evidence="2">JCM 4646</strain>
    </source>
</reference>
<dbReference type="InterPro" id="IPR036689">
    <property type="entry name" value="ESAT-6-like_sf"/>
</dbReference>
<gene>
    <name evidence="2" type="ORF">GCM10018781_06910</name>
</gene>
<accession>A0A919FD49</accession>
<evidence type="ECO:0000256" key="1">
    <source>
        <dbReference type="SAM" id="MobiDB-lite"/>
    </source>
</evidence>
<dbReference type="AlphaFoldDB" id="A0A919FD49"/>
<evidence type="ECO:0000313" key="2">
    <source>
        <dbReference type="EMBL" id="GHH61085.1"/>
    </source>
</evidence>
<name>A0A919FD49_9ACTN</name>
<proteinExistence type="predicted"/>